<evidence type="ECO:0000256" key="1">
    <source>
        <dbReference type="SAM" id="Phobius"/>
    </source>
</evidence>
<reference evidence="2 3" key="1">
    <citation type="journal article" date="2014" name="Antonie Van Leeuwenhoek">
        <title>Hyphomonas beringensis sp. nov. and Hyphomonas chukchiensis sp. nov., isolated from surface seawater of the Bering Sea and Chukchi Sea.</title>
        <authorList>
            <person name="Li C."/>
            <person name="Lai Q."/>
            <person name="Li G."/>
            <person name="Dong C."/>
            <person name="Wang J."/>
            <person name="Liao Y."/>
            <person name="Shao Z."/>
        </authorList>
    </citation>
    <scope>NUCLEOTIDE SEQUENCE [LARGE SCALE GENOMIC DNA]</scope>
    <source>
        <strain evidence="2 3">PS728</strain>
    </source>
</reference>
<keyword evidence="1" id="KW-0812">Transmembrane</keyword>
<evidence type="ECO:0000313" key="2">
    <source>
        <dbReference type="EMBL" id="KCZ97327.1"/>
    </source>
</evidence>
<dbReference type="STRING" id="1280954.HPO_15428"/>
<keyword evidence="3" id="KW-1185">Reference proteome</keyword>
<dbReference type="OrthoDB" id="6865449at2"/>
<feature type="transmembrane region" description="Helical" evidence="1">
    <location>
        <begin position="685"/>
        <end position="705"/>
    </location>
</feature>
<sequence length="828" mass="89432">MNAGSSDEPTHQGQLARLREFMARGEWLDLASEPPGCGVLSGNLIREALLNIQAPDKPSTGDDAACLSSQASSGIRIRNGRIVGGIDLSGCQGDGGRSLPPLLLENCEFLREGLDPCDADVDVSDCCIRAVSLVNCRLSELRAIAADIARSLDVSRSGPMSSNGDHDWGVAGNKVDGEAEFDRLLADEALYTEEIVPIQTICARCNDAAGQDDDPETHFWINMKDARIGGDLIARNSVLRSPVLRAPGTFPPHDTRYALKLAGAIIMGSVRANDGSVFDGGINLHLAVVKGEVWLGGARLRAGEGGAFDAMSCDVGGVYARFPSFACKGEFNLDLARVRGSVILSNALLESDANQPTKIQGHARALSAEACRIEDDFILSDNCRTRGGLHLRRVDVGGDLLLRGARILGQKQLAVDLEEATVGGNLELHSAGCVGTVKLSGARIRGDLDANSAMFVGRRADGENRTLALDAMDLHVGQSFLFGRGAFTRGDVNLLRARIDGDLGLYRFKASRRSDDPASESSLREFILDLGWASVKGNLVLEANDIAGAIRLAHAEVRVLCDTSTGYARDGEVIDLSGFRYEALLHPSMNPLNGDSAACVSARLKWLSRMPAHDPQPYMWLSRMLARDGRVDEARDVFIEKQNRDRRQKFAEIQRGAISLRLPRLTILLCSQLFHWLFGDGLKPVNALMTLFFAAVLGAGVFWYANTQKLLVVDQQPVAASVSETRIGALASTDIVDNIWCGRNIDPIIYAIDVFVPLIDFRQESQCRVGAANGATRLATFPQVFGVVSVDVQVAALKYFKAAYSIAGWILVSLAIITFSGTLQRRLE</sequence>
<organism evidence="2 3">
    <name type="scientific">Hyphomonas polymorpha PS728</name>
    <dbReference type="NCBI Taxonomy" id="1280954"/>
    <lineage>
        <taxon>Bacteria</taxon>
        <taxon>Pseudomonadati</taxon>
        <taxon>Pseudomonadota</taxon>
        <taxon>Alphaproteobacteria</taxon>
        <taxon>Hyphomonadales</taxon>
        <taxon>Hyphomonadaceae</taxon>
        <taxon>Hyphomonas</taxon>
    </lineage>
</organism>
<feature type="transmembrane region" description="Helical" evidence="1">
    <location>
        <begin position="802"/>
        <end position="823"/>
    </location>
</feature>
<keyword evidence="1" id="KW-1133">Transmembrane helix</keyword>
<evidence type="ECO:0008006" key="4">
    <source>
        <dbReference type="Google" id="ProtNLM"/>
    </source>
</evidence>
<gene>
    <name evidence="2" type="ORF">HPO_15428</name>
</gene>
<protein>
    <recommendedName>
        <fullName evidence="4">Membrane-associated oxidoreductase</fullName>
    </recommendedName>
</protein>
<proteinExistence type="predicted"/>
<accession>A0A062VAV7</accession>
<dbReference type="AlphaFoldDB" id="A0A062VAV7"/>
<dbReference type="EMBL" id="ARYM01000021">
    <property type="protein sequence ID" value="KCZ97327.1"/>
    <property type="molecule type" value="Genomic_DNA"/>
</dbReference>
<comment type="caution">
    <text evidence="2">The sequence shown here is derived from an EMBL/GenBank/DDBJ whole genome shotgun (WGS) entry which is preliminary data.</text>
</comment>
<dbReference type="RefSeq" id="WP_157532879.1">
    <property type="nucleotide sequence ID" value="NZ_ARYM01000021.1"/>
</dbReference>
<name>A0A062VAV7_9PROT</name>
<dbReference type="eggNOG" id="COG3210">
    <property type="taxonomic scope" value="Bacteria"/>
</dbReference>
<dbReference type="PATRIC" id="fig|1280954.3.peg.3120"/>
<keyword evidence="1" id="KW-0472">Membrane</keyword>
<dbReference type="Proteomes" id="UP000027100">
    <property type="component" value="Unassembled WGS sequence"/>
</dbReference>
<evidence type="ECO:0000313" key="3">
    <source>
        <dbReference type="Proteomes" id="UP000027100"/>
    </source>
</evidence>